<organism evidence="1 2">
    <name type="scientific">Seleniivibrio woodruffii</name>
    <dbReference type="NCBI Taxonomy" id="1078050"/>
    <lineage>
        <taxon>Bacteria</taxon>
        <taxon>Pseudomonadati</taxon>
        <taxon>Deferribacterota</taxon>
        <taxon>Deferribacteres</taxon>
        <taxon>Deferribacterales</taxon>
        <taxon>Geovibrionaceae</taxon>
        <taxon>Seleniivibrio</taxon>
    </lineage>
</organism>
<dbReference type="SUPFAM" id="SSF54285">
    <property type="entry name" value="MoaD/ThiS"/>
    <property type="match status" value="1"/>
</dbReference>
<dbReference type="InterPro" id="IPR016155">
    <property type="entry name" value="Mopterin_synth/thiamin_S_b"/>
</dbReference>
<protein>
    <submittedName>
        <fullName evidence="1">Sulfur carrier protein</fullName>
    </submittedName>
</protein>
<gene>
    <name evidence="1" type="ORF">C8D98_1489</name>
</gene>
<keyword evidence="2" id="KW-1185">Reference proteome</keyword>
<dbReference type="Proteomes" id="UP000294614">
    <property type="component" value="Unassembled WGS sequence"/>
</dbReference>
<dbReference type="InterPro" id="IPR012675">
    <property type="entry name" value="Beta-grasp_dom_sf"/>
</dbReference>
<evidence type="ECO:0000313" key="2">
    <source>
        <dbReference type="Proteomes" id="UP000294614"/>
    </source>
</evidence>
<comment type="caution">
    <text evidence="1">The sequence shown here is derived from an EMBL/GenBank/DDBJ whole genome shotgun (WGS) entry which is preliminary data.</text>
</comment>
<name>A0A4V2PRZ2_9BACT</name>
<proteinExistence type="predicted"/>
<dbReference type="EMBL" id="SMGG01000004">
    <property type="protein sequence ID" value="TCK60611.1"/>
    <property type="molecule type" value="Genomic_DNA"/>
</dbReference>
<sequence length="63" mass="6945">MVTVEFPDGTVRQSEKSRIKDILKDIGQNENAVLVVVDDCLVTSDVWVKKDTRIKLISVVSGG</sequence>
<evidence type="ECO:0000313" key="1">
    <source>
        <dbReference type="EMBL" id="TCK60611.1"/>
    </source>
</evidence>
<dbReference type="Gene3D" id="3.10.20.30">
    <property type="match status" value="1"/>
</dbReference>
<dbReference type="RefSeq" id="WP_132873435.1">
    <property type="nucleotide sequence ID" value="NZ_JAJUHT010000001.1"/>
</dbReference>
<reference evidence="1 2" key="1">
    <citation type="submission" date="2019-03" db="EMBL/GenBank/DDBJ databases">
        <title>Genomic Encyclopedia of Type Strains, Phase IV (KMG-IV): sequencing the most valuable type-strain genomes for metagenomic binning, comparative biology and taxonomic classification.</title>
        <authorList>
            <person name="Goeker M."/>
        </authorList>
    </citation>
    <scope>NUCLEOTIDE SEQUENCE [LARGE SCALE GENOMIC DNA]</scope>
    <source>
        <strain evidence="1 2">DSM 24984</strain>
    </source>
</reference>
<dbReference type="AlphaFoldDB" id="A0A4V2PRZ2"/>
<accession>A0A4V2PRZ2</accession>